<protein>
    <submittedName>
        <fullName evidence="4">O-methyltransferase</fullName>
    </submittedName>
</protein>
<accession>A0A939IW34</accession>
<name>A0A939IW34_9CORY</name>
<evidence type="ECO:0000313" key="5">
    <source>
        <dbReference type="Proteomes" id="UP000664332"/>
    </source>
</evidence>
<keyword evidence="2" id="KW-0808">Transferase</keyword>
<proteinExistence type="predicted"/>
<sequence>MSEFIESTTGPDKVMDKAREYADEFGLNAPDTPTGQLLTTLAALAVPGSKSGAVVASPALAVTGAYVARGVGDDSKITCIEPEVEHRTAAQAIFTGLGIAESTVRFMPSRPLDVMGRLADASYGMVVGDVAPADLPAFMDAAWKLVAPGGIMVLMSSLLDGTIGDDSRTDRSTLGARRADEKIRELDDASITRLPLGGGVTIAVKHAPAR</sequence>
<evidence type="ECO:0000256" key="2">
    <source>
        <dbReference type="ARBA" id="ARBA00022679"/>
    </source>
</evidence>
<dbReference type="EMBL" id="JAFLEQ010000016">
    <property type="protein sequence ID" value="MBN9644871.1"/>
    <property type="molecule type" value="Genomic_DNA"/>
</dbReference>
<dbReference type="InterPro" id="IPR002935">
    <property type="entry name" value="SAM_O-MeTrfase"/>
</dbReference>
<dbReference type="Pfam" id="PF01596">
    <property type="entry name" value="Methyltransf_3"/>
    <property type="match status" value="1"/>
</dbReference>
<comment type="caution">
    <text evidence="4">The sequence shown here is derived from an EMBL/GenBank/DDBJ whole genome shotgun (WGS) entry which is preliminary data.</text>
</comment>
<dbReference type="Gene3D" id="3.40.50.150">
    <property type="entry name" value="Vaccinia Virus protein VP39"/>
    <property type="match status" value="1"/>
</dbReference>
<reference evidence="4" key="1">
    <citation type="submission" date="2021-03" db="EMBL/GenBank/DDBJ databases">
        <authorList>
            <person name="Sun Q."/>
        </authorList>
    </citation>
    <scope>NUCLEOTIDE SEQUENCE</scope>
    <source>
        <strain evidence="4">CCM 8862</strain>
    </source>
</reference>
<gene>
    <name evidence="4" type="ORF">JZY06_09650</name>
</gene>
<keyword evidence="5" id="KW-1185">Reference proteome</keyword>
<evidence type="ECO:0000313" key="4">
    <source>
        <dbReference type="EMBL" id="MBN9644871.1"/>
    </source>
</evidence>
<organism evidence="4 5">
    <name type="scientific">Corynebacterium mendelii</name>
    <dbReference type="NCBI Taxonomy" id="2765362"/>
    <lineage>
        <taxon>Bacteria</taxon>
        <taxon>Bacillati</taxon>
        <taxon>Actinomycetota</taxon>
        <taxon>Actinomycetes</taxon>
        <taxon>Mycobacteriales</taxon>
        <taxon>Corynebacteriaceae</taxon>
        <taxon>Corynebacterium</taxon>
    </lineage>
</organism>
<keyword evidence="1" id="KW-0489">Methyltransferase</keyword>
<dbReference type="Proteomes" id="UP000664332">
    <property type="component" value="Unassembled WGS sequence"/>
</dbReference>
<keyword evidence="3" id="KW-0949">S-adenosyl-L-methionine</keyword>
<dbReference type="SUPFAM" id="SSF53335">
    <property type="entry name" value="S-adenosyl-L-methionine-dependent methyltransferases"/>
    <property type="match status" value="1"/>
</dbReference>
<evidence type="ECO:0000256" key="1">
    <source>
        <dbReference type="ARBA" id="ARBA00022603"/>
    </source>
</evidence>
<dbReference type="InterPro" id="IPR029063">
    <property type="entry name" value="SAM-dependent_MTases_sf"/>
</dbReference>
<evidence type="ECO:0000256" key="3">
    <source>
        <dbReference type="ARBA" id="ARBA00022691"/>
    </source>
</evidence>
<dbReference type="GO" id="GO:0032259">
    <property type="term" value="P:methylation"/>
    <property type="evidence" value="ECO:0007669"/>
    <property type="project" value="UniProtKB-KW"/>
</dbReference>
<dbReference type="GO" id="GO:0008171">
    <property type="term" value="F:O-methyltransferase activity"/>
    <property type="evidence" value="ECO:0007669"/>
    <property type="project" value="InterPro"/>
</dbReference>
<dbReference type="AlphaFoldDB" id="A0A939IW34"/>